<name>B0JQQ9_MICAN</name>
<accession>B0JQQ9</accession>
<evidence type="ECO:0000313" key="2">
    <source>
        <dbReference type="Proteomes" id="UP000001510"/>
    </source>
</evidence>
<dbReference type="AlphaFoldDB" id="B0JQQ9"/>
<gene>
    <name evidence="1" type="ordered locus">MAE_39560</name>
</gene>
<proteinExistence type="predicted"/>
<keyword evidence="2" id="KW-1185">Reference proteome</keyword>
<evidence type="ECO:0000313" key="1">
    <source>
        <dbReference type="EMBL" id="BAG03778.1"/>
    </source>
</evidence>
<dbReference type="Proteomes" id="UP000001510">
    <property type="component" value="Chromosome"/>
</dbReference>
<dbReference type="EnsemblBacteria" id="BAG03778">
    <property type="protein sequence ID" value="BAG03778"/>
    <property type="gene ID" value="MAE_39560"/>
</dbReference>
<reference evidence="1 2" key="1">
    <citation type="journal article" date="2007" name="DNA Res.">
        <title>Complete genomic structure of the bloom-forming toxic cyanobacterium Microcystis aeruginosa NIES-843.</title>
        <authorList>
            <person name="Kaneko T."/>
            <person name="Nakajima N."/>
            <person name="Okamoto S."/>
            <person name="Suzuki I."/>
            <person name="Tanabe Y."/>
            <person name="Tamaoki M."/>
            <person name="Nakamura Y."/>
            <person name="Kasai F."/>
            <person name="Watanabe A."/>
            <person name="Kawashima K."/>
            <person name="Kishida Y."/>
            <person name="Ono A."/>
            <person name="Shimizu Y."/>
            <person name="Takahashi C."/>
            <person name="Minami C."/>
            <person name="Fujishiro T."/>
            <person name="Kohara M."/>
            <person name="Katoh M."/>
            <person name="Nakazaki N."/>
            <person name="Nakayama S."/>
            <person name="Yamada M."/>
            <person name="Tabata S."/>
            <person name="Watanabe M.M."/>
        </authorList>
    </citation>
    <scope>NUCLEOTIDE SEQUENCE [LARGE SCALE GENOMIC DNA]</scope>
    <source>
        <strain evidence="2">NIES-843 / IAM M-247</strain>
    </source>
</reference>
<sequence length="101" mass="11306">MNGAIADPNNPRLSIRQSFIKSPSRSHRIVSKLKRSSFDVDRHNSAMITFLNLGAHLRFINLIATSGKLFFAVAGLSNCHRFDLFSTMPLHFTLSNGGVYR</sequence>
<dbReference type="HOGENOM" id="CLU_2288281_0_0_3"/>
<dbReference type="EMBL" id="AP009552">
    <property type="protein sequence ID" value="BAG03778.1"/>
    <property type="molecule type" value="Genomic_DNA"/>
</dbReference>
<dbReference type="KEGG" id="mar:MAE_39560"/>
<dbReference type="PaxDb" id="449447-MAE_39560"/>
<organism evidence="1 2">
    <name type="scientific">Microcystis aeruginosa (strain NIES-843 / IAM M-2473)</name>
    <dbReference type="NCBI Taxonomy" id="449447"/>
    <lineage>
        <taxon>Bacteria</taxon>
        <taxon>Bacillati</taxon>
        <taxon>Cyanobacteriota</taxon>
        <taxon>Cyanophyceae</taxon>
        <taxon>Oscillatoriophycideae</taxon>
        <taxon>Chroococcales</taxon>
        <taxon>Microcystaceae</taxon>
        <taxon>Microcystis</taxon>
    </lineage>
</organism>
<protein>
    <submittedName>
        <fullName evidence="1">Uncharacterized protein</fullName>
    </submittedName>
</protein>